<feature type="region of interest" description="Disordered" evidence="2">
    <location>
        <begin position="178"/>
        <end position="227"/>
    </location>
</feature>
<dbReference type="InterPro" id="IPR007527">
    <property type="entry name" value="Znf_SWIM"/>
</dbReference>
<evidence type="ECO:0000256" key="2">
    <source>
        <dbReference type="SAM" id="MobiDB-lite"/>
    </source>
</evidence>
<comment type="caution">
    <text evidence="4">The sequence shown here is derived from an EMBL/GenBank/DDBJ whole genome shotgun (WGS) entry which is preliminary data.</text>
</comment>
<keyword evidence="5" id="KW-1185">Reference proteome</keyword>
<gene>
    <name evidence="4" type="ORF">JOF44_002867</name>
</gene>
<dbReference type="Proteomes" id="UP000698222">
    <property type="component" value="Unassembled WGS sequence"/>
</dbReference>
<keyword evidence="1" id="KW-0863">Zinc-finger</keyword>
<reference evidence="4 5" key="1">
    <citation type="submission" date="2021-03" db="EMBL/GenBank/DDBJ databases">
        <title>Sequencing the genomes of 1000 actinobacteria strains.</title>
        <authorList>
            <person name="Klenk H.-P."/>
        </authorList>
    </citation>
    <scope>NUCLEOTIDE SEQUENCE [LARGE SCALE GENOMIC DNA]</scope>
    <source>
        <strain evidence="4 5">DSM 14564</strain>
    </source>
</reference>
<keyword evidence="1" id="KW-0479">Metal-binding</keyword>
<dbReference type="RefSeq" id="WP_209892803.1">
    <property type="nucleotide sequence ID" value="NZ_BAAAJV010000051.1"/>
</dbReference>
<dbReference type="Pfam" id="PF04434">
    <property type="entry name" value="SWIM"/>
    <property type="match status" value="1"/>
</dbReference>
<proteinExistence type="predicted"/>
<dbReference type="EMBL" id="JAGIOC010000001">
    <property type="protein sequence ID" value="MBP2409964.1"/>
    <property type="molecule type" value="Genomic_DNA"/>
</dbReference>
<evidence type="ECO:0000313" key="4">
    <source>
        <dbReference type="EMBL" id="MBP2409964.1"/>
    </source>
</evidence>
<sequence>MSISLRSRRGAIGKSWHAAALRDAAERLLGVGRAGGGKADARAGRVQWLDVTAGIARGDVQGADGELHRARVDLPAFSLDDRGEFLRLARARPELPARLAGGEYPEEFERELAASDLSLLPRGASELSHDCSCLDWPGPCRHVAALVYVLVEAVDDKPVQLLTLRGLTLEDLVAPIETAAPQRAEPGEDADGDGAGTADGPGEDAPRSPAPAPYDPTRTSPELLSEAIGAEPARIIARFYGSAAVDGEPPDPE</sequence>
<name>A0ABS4YMJ5_9MICO</name>
<dbReference type="PROSITE" id="PS50966">
    <property type="entry name" value="ZF_SWIM"/>
    <property type="match status" value="1"/>
</dbReference>
<dbReference type="PANTHER" id="PTHR38133:SF1">
    <property type="entry name" value="SLR1429 PROTEIN"/>
    <property type="match status" value="1"/>
</dbReference>
<protein>
    <submittedName>
        <fullName evidence="4">Zn finger protein</fullName>
    </submittedName>
</protein>
<accession>A0ABS4YMJ5</accession>
<feature type="domain" description="SWIM-type" evidence="3">
    <location>
        <begin position="108"/>
        <end position="151"/>
    </location>
</feature>
<evidence type="ECO:0000259" key="3">
    <source>
        <dbReference type="PROSITE" id="PS50966"/>
    </source>
</evidence>
<keyword evidence="1" id="KW-0862">Zinc</keyword>
<evidence type="ECO:0000256" key="1">
    <source>
        <dbReference type="PROSITE-ProRule" id="PRU00325"/>
    </source>
</evidence>
<dbReference type="PANTHER" id="PTHR38133">
    <property type="entry name" value="SLR1429 PROTEIN"/>
    <property type="match status" value="1"/>
</dbReference>
<organism evidence="4 5">
    <name type="scientific">Brachybacterium fresconis</name>
    <dbReference type="NCBI Taxonomy" id="173363"/>
    <lineage>
        <taxon>Bacteria</taxon>
        <taxon>Bacillati</taxon>
        <taxon>Actinomycetota</taxon>
        <taxon>Actinomycetes</taxon>
        <taxon>Micrococcales</taxon>
        <taxon>Dermabacteraceae</taxon>
        <taxon>Brachybacterium</taxon>
    </lineage>
</organism>
<evidence type="ECO:0000313" key="5">
    <source>
        <dbReference type="Proteomes" id="UP000698222"/>
    </source>
</evidence>